<evidence type="ECO:0000259" key="3">
    <source>
        <dbReference type="PROSITE" id="PS50048"/>
    </source>
</evidence>
<gene>
    <name evidence="4" type="ORF">Ptr86124_006439</name>
</gene>
<feature type="compositionally biased region" description="Low complexity" evidence="2">
    <location>
        <begin position="180"/>
        <end position="189"/>
    </location>
</feature>
<evidence type="ECO:0000313" key="5">
    <source>
        <dbReference type="Proteomes" id="UP000249757"/>
    </source>
</evidence>
<proteinExistence type="predicted"/>
<evidence type="ECO:0000256" key="2">
    <source>
        <dbReference type="SAM" id="MobiDB-lite"/>
    </source>
</evidence>
<feature type="compositionally biased region" description="Polar residues" evidence="2">
    <location>
        <begin position="93"/>
        <end position="105"/>
    </location>
</feature>
<dbReference type="PROSITE" id="PS50048">
    <property type="entry name" value="ZN2_CY6_FUNGAL_2"/>
    <property type="match status" value="1"/>
</dbReference>
<dbReference type="AlphaFoldDB" id="A0A922NJE1"/>
<organism evidence="4 5">
    <name type="scientific">Pyrenophora tritici-repentis</name>
    <dbReference type="NCBI Taxonomy" id="45151"/>
    <lineage>
        <taxon>Eukaryota</taxon>
        <taxon>Fungi</taxon>
        <taxon>Dikarya</taxon>
        <taxon>Ascomycota</taxon>
        <taxon>Pezizomycotina</taxon>
        <taxon>Dothideomycetes</taxon>
        <taxon>Pleosporomycetidae</taxon>
        <taxon>Pleosporales</taxon>
        <taxon>Pleosporineae</taxon>
        <taxon>Pleosporaceae</taxon>
        <taxon>Pyrenophora</taxon>
    </lineage>
</organism>
<accession>A0A922NJE1</accession>
<feature type="region of interest" description="Disordered" evidence="2">
    <location>
        <begin position="279"/>
        <end position="306"/>
    </location>
</feature>
<evidence type="ECO:0000256" key="1">
    <source>
        <dbReference type="ARBA" id="ARBA00023242"/>
    </source>
</evidence>
<dbReference type="InterPro" id="IPR001138">
    <property type="entry name" value="Zn2Cys6_DnaBD"/>
</dbReference>
<feature type="compositionally biased region" description="Low complexity" evidence="2">
    <location>
        <begin position="154"/>
        <end position="173"/>
    </location>
</feature>
<comment type="caution">
    <text evidence="4">The sequence shown here is derived from an EMBL/GenBank/DDBJ whole genome shotgun (WGS) entry which is preliminary data.</text>
</comment>
<feature type="region of interest" description="Disordered" evidence="2">
    <location>
        <begin position="145"/>
        <end position="210"/>
    </location>
</feature>
<evidence type="ECO:0000313" key="4">
    <source>
        <dbReference type="EMBL" id="KAI1515116.1"/>
    </source>
</evidence>
<name>A0A922NJE1_9PLEO</name>
<keyword evidence="5" id="KW-1185">Reference proteome</keyword>
<dbReference type="GO" id="GO:0000981">
    <property type="term" value="F:DNA-binding transcription factor activity, RNA polymerase II-specific"/>
    <property type="evidence" value="ECO:0007669"/>
    <property type="project" value="InterPro"/>
</dbReference>
<dbReference type="Proteomes" id="UP000249757">
    <property type="component" value="Unassembled WGS sequence"/>
</dbReference>
<sequence length="329" mass="36656">MAQLLSDQINVIVKGTELTACKMPKHLLSERPACDECKQRRRRCMHRAAPVDKRSGKRSVACDDCKKRHNRCEHVEELIDTSASCDGPFASSPPASQVASGSPEKTQGMEFGAPMYHYYTRRSTKAKEPIQYQPQSIAVTVAKAKEPTKYRPQPAAVTVAKATPTKATRSSPLSSPPSSPSTHLYSTPPAQLPSSSSAGHAFPPFPSESARSLPHFYTGTTIALENIMGDHKDDPELSLLQLIKELDDNAPTVKDGVHQVILRGNKWVYRVLRELVAENEDEEEDQNDEWIDEDSDEQMDEDSNEGADVEMCVTYLSWWVESERVRLCL</sequence>
<keyword evidence="1" id="KW-0539">Nucleus</keyword>
<feature type="region of interest" description="Disordered" evidence="2">
    <location>
        <begin position="83"/>
        <end position="109"/>
    </location>
</feature>
<protein>
    <recommendedName>
        <fullName evidence="3">Zn(2)-C6 fungal-type domain-containing protein</fullName>
    </recommendedName>
</protein>
<reference evidence="5" key="1">
    <citation type="journal article" date="2022" name="Microb. Genom.">
        <title>A global pangenome for the wheat fungal pathogen Pyrenophora tritici-repentis and prediction of effector protein structural homology.</title>
        <authorList>
            <person name="Moolhuijzen P.M."/>
            <person name="See P.T."/>
            <person name="Shi G."/>
            <person name="Powell H.R."/>
            <person name="Cockram J."/>
            <person name="Jorgensen L.N."/>
            <person name="Benslimane H."/>
            <person name="Strelkov S.E."/>
            <person name="Turner J."/>
            <person name="Liu Z."/>
            <person name="Moffat C.S."/>
        </authorList>
    </citation>
    <scope>NUCLEOTIDE SEQUENCE [LARGE SCALE GENOMIC DNA]</scope>
</reference>
<dbReference type="GO" id="GO:0008270">
    <property type="term" value="F:zinc ion binding"/>
    <property type="evidence" value="ECO:0007669"/>
    <property type="project" value="InterPro"/>
</dbReference>
<dbReference type="EMBL" id="NRDI02000007">
    <property type="protein sequence ID" value="KAI1515116.1"/>
    <property type="molecule type" value="Genomic_DNA"/>
</dbReference>
<feature type="domain" description="Zn(2)-C6 fungal-type" evidence="3">
    <location>
        <begin position="33"/>
        <end position="74"/>
    </location>
</feature>